<protein>
    <submittedName>
        <fullName evidence="1">Uncharacterized protein</fullName>
    </submittedName>
</protein>
<dbReference type="Pfam" id="PF20420">
    <property type="entry name" value="DUF6702"/>
    <property type="match status" value="1"/>
</dbReference>
<reference evidence="1" key="1">
    <citation type="submission" date="2022-11" db="EMBL/GenBank/DDBJ databases">
        <title>Marilongibacter aestuarii gen. nov., sp. nov., isolated from tidal flat sediment.</title>
        <authorList>
            <person name="Jiayan W."/>
        </authorList>
    </citation>
    <scope>NUCLEOTIDE SEQUENCE</scope>
    <source>
        <strain evidence="1">Z1-6</strain>
    </source>
</reference>
<evidence type="ECO:0000313" key="1">
    <source>
        <dbReference type="EMBL" id="MCY1722202.1"/>
    </source>
</evidence>
<dbReference type="EMBL" id="JAPOHD010000031">
    <property type="protein sequence ID" value="MCY1722202.1"/>
    <property type="molecule type" value="Genomic_DNA"/>
</dbReference>
<name>A0A9X3J7P2_9BACT</name>
<evidence type="ECO:0000313" key="2">
    <source>
        <dbReference type="Proteomes" id="UP001145087"/>
    </source>
</evidence>
<comment type="caution">
    <text evidence="1">The sequence shown here is derived from an EMBL/GenBank/DDBJ whole genome shotgun (WGS) entry which is preliminary data.</text>
</comment>
<keyword evidence="2" id="KW-1185">Reference proteome</keyword>
<sequence length="168" mass="19518">MKIEKKYFILLLFLLLGTSALKAHPFYVSICQVDFNSKTQSLEIALKVFADDLLQGLEKEGKTKLYLGEERENPKTDQYIFDYLKSQINFAVNNEKVQYNFIGKELENGVVWMYFEVENVSRLNTFEVENTLLTEVIESQNNIVQVNKNGVIKNLLLNKNKTFDTLVF</sequence>
<gene>
    <name evidence="1" type="ORF">OU798_17745</name>
</gene>
<dbReference type="RefSeq" id="WP_343334528.1">
    <property type="nucleotide sequence ID" value="NZ_JAPOHD010000031.1"/>
</dbReference>
<dbReference type="InterPro" id="IPR046525">
    <property type="entry name" value="DUF6702"/>
</dbReference>
<organism evidence="1 2">
    <name type="scientific">Draconibacterium aestuarii</name>
    <dbReference type="NCBI Taxonomy" id="2998507"/>
    <lineage>
        <taxon>Bacteria</taxon>
        <taxon>Pseudomonadati</taxon>
        <taxon>Bacteroidota</taxon>
        <taxon>Bacteroidia</taxon>
        <taxon>Marinilabiliales</taxon>
        <taxon>Prolixibacteraceae</taxon>
        <taxon>Draconibacterium</taxon>
    </lineage>
</organism>
<dbReference type="Proteomes" id="UP001145087">
    <property type="component" value="Unassembled WGS sequence"/>
</dbReference>
<dbReference type="AlphaFoldDB" id="A0A9X3J7P2"/>
<proteinExistence type="predicted"/>
<accession>A0A9X3J7P2</accession>